<protein>
    <recommendedName>
        <fullName evidence="1">F-box domain-containing protein</fullName>
    </recommendedName>
</protein>
<dbReference type="PROSITE" id="PS50181">
    <property type="entry name" value="FBOX"/>
    <property type="match status" value="1"/>
</dbReference>
<dbReference type="Pfam" id="PF24758">
    <property type="entry name" value="LRR_At5g56370"/>
    <property type="match status" value="1"/>
</dbReference>
<name>A0A498J7A5_MALDO</name>
<dbReference type="InterPro" id="IPR001810">
    <property type="entry name" value="F-box_dom"/>
</dbReference>
<dbReference type="CDD" id="cd22160">
    <property type="entry name" value="F-box_AtFBL13-like"/>
    <property type="match status" value="1"/>
</dbReference>
<evidence type="ECO:0000313" key="2">
    <source>
        <dbReference type="EMBL" id="RXH89742.1"/>
    </source>
</evidence>
<dbReference type="Pfam" id="PF00646">
    <property type="entry name" value="F-box"/>
    <property type="match status" value="1"/>
</dbReference>
<proteinExistence type="predicted"/>
<accession>A0A498J7A5</accession>
<reference evidence="2 3" key="1">
    <citation type="submission" date="2018-10" db="EMBL/GenBank/DDBJ databases">
        <title>A high-quality apple genome assembly.</title>
        <authorList>
            <person name="Hu J."/>
        </authorList>
    </citation>
    <scope>NUCLEOTIDE SEQUENCE [LARGE SCALE GENOMIC DNA]</scope>
    <source>
        <strain evidence="3">cv. HFTH1</strain>
        <tissue evidence="2">Young leaf</tissue>
    </source>
</reference>
<organism evidence="2 3">
    <name type="scientific">Malus domestica</name>
    <name type="common">Apple</name>
    <name type="synonym">Pyrus malus</name>
    <dbReference type="NCBI Taxonomy" id="3750"/>
    <lineage>
        <taxon>Eukaryota</taxon>
        <taxon>Viridiplantae</taxon>
        <taxon>Streptophyta</taxon>
        <taxon>Embryophyta</taxon>
        <taxon>Tracheophyta</taxon>
        <taxon>Spermatophyta</taxon>
        <taxon>Magnoliopsida</taxon>
        <taxon>eudicotyledons</taxon>
        <taxon>Gunneridae</taxon>
        <taxon>Pentapetalae</taxon>
        <taxon>rosids</taxon>
        <taxon>fabids</taxon>
        <taxon>Rosales</taxon>
        <taxon>Rosaceae</taxon>
        <taxon>Amygdaloideae</taxon>
        <taxon>Maleae</taxon>
        <taxon>Malus</taxon>
    </lineage>
</organism>
<evidence type="ECO:0000259" key="1">
    <source>
        <dbReference type="PROSITE" id="PS50181"/>
    </source>
</evidence>
<comment type="caution">
    <text evidence="2">The sequence shown here is derived from an EMBL/GenBank/DDBJ whole genome shotgun (WGS) entry which is preliminary data.</text>
</comment>
<dbReference type="PANTHER" id="PTHR31639">
    <property type="entry name" value="F-BOX PROTEIN-LIKE"/>
    <property type="match status" value="1"/>
</dbReference>
<dbReference type="SUPFAM" id="SSF52047">
    <property type="entry name" value="RNI-like"/>
    <property type="match status" value="1"/>
</dbReference>
<dbReference type="InterPro" id="IPR036047">
    <property type="entry name" value="F-box-like_dom_sf"/>
</dbReference>
<dbReference type="InterPro" id="IPR032675">
    <property type="entry name" value="LRR_dom_sf"/>
</dbReference>
<evidence type="ECO:0000313" key="3">
    <source>
        <dbReference type="Proteomes" id="UP000290289"/>
    </source>
</evidence>
<dbReference type="EMBL" id="RDQH01000335">
    <property type="protein sequence ID" value="RXH89742.1"/>
    <property type="molecule type" value="Genomic_DNA"/>
</dbReference>
<dbReference type="InterPro" id="IPR055411">
    <property type="entry name" value="LRR_FXL15/At3g58940/PEG3-like"/>
</dbReference>
<gene>
    <name evidence="2" type="ORF">DVH24_032099</name>
</gene>
<feature type="domain" description="F-box" evidence="1">
    <location>
        <begin position="42"/>
        <end position="76"/>
    </location>
</feature>
<keyword evidence="3" id="KW-1185">Reference proteome</keyword>
<dbReference type="Proteomes" id="UP000290289">
    <property type="component" value="Chromosome 9"/>
</dbReference>
<dbReference type="SUPFAM" id="SSF81383">
    <property type="entry name" value="F-box domain"/>
    <property type="match status" value="1"/>
</dbReference>
<dbReference type="Gene3D" id="3.80.10.10">
    <property type="entry name" value="Ribonuclease Inhibitor"/>
    <property type="match status" value="1"/>
</dbReference>
<dbReference type="PANTHER" id="PTHR31639:SF278">
    <property type="entry name" value="F-BOX DOMAIN-CONTAINING PROTEIN"/>
    <property type="match status" value="1"/>
</dbReference>
<dbReference type="AlphaFoldDB" id="A0A498J7A5"/>
<sequence>MPASNCSYGLRELLGKVLKRNTKRIDQSSGNEITEMESVTKKDRISNLPWDVLDGILVRLPLKEVVRTSILSSRWRHKWTGISQFVIDDKCIPRWISDKVARWELIMEILRQVQLHHTGPIEKFKLAAYCRPDHSDLDQWIHYLTNKGLKEFILQEFDTIKRFNLPFCLFSCPLLNRLELFGCRIKPSSEAIGFKSLANLHLNEVCVTGGMLECLVLNSPVLERLTLLNIDHQIVLRIGNANLKYLKVDSNFDDIYLENSPSLASVDIGLRVRVIPLYFGSEEGNLNRVIGCLHAIKKLTLSSAMLAFLGNNDIPDKLPTLLRHLSVLELKDVRLDSLIEVLVCVCIFRSAPNLEELHLSVADTTEYSRPAADFLITKLSNHYFEKLKVAKIRAVQNVQNETIFIQLLLAHSPLLKRMTIVHYGSRFLPTEALEQSVPASKDVEIFNLCV</sequence>
<dbReference type="InterPro" id="IPR053781">
    <property type="entry name" value="F-box_AtFBL13-like"/>
</dbReference>